<protein>
    <recommendedName>
        <fullName evidence="7">Fungal N-terminal domain-containing protein</fullName>
    </recommendedName>
</protein>
<feature type="domain" description="Nephrocystin 3-like N-terminal" evidence="4">
    <location>
        <begin position="255"/>
        <end position="299"/>
    </location>
</feature>
<dbReference type="PANTHER" id="PTHR10039">
    <property type="entry name" value="AMELOGENIN"/>
    <property type="match status" value="1"/>
</dbReference>
<dbReference type="EMBL" id="JAWDJX010000044">
    <property type="protein sequence ID" value="KAK3048931.1"/>
    <property type="molecule type" value="Genomic_DNA"/>
</dbReference>
<dbReference type="InterPro" id="IPR031348">
    <property type="entry name" value="PigL_N"/>
</dbReference>
<evidence type="ECO:0000256" key="2">
    <source>
        <dbReference type="SAM" id="SignalP"/>
    </source>
</evidence>
<dbReference type="AlphaFoldDB" id="A0AAJ0DEW2"/>
<organism evidence="5 6">
    <name type="scientific">Extremus antarcticus</name>
    <dbReference type="NCBI Taxonomy" id="702011"/>
    <lineage>
        <taxon>Eukaryota</taxon>
        <taxon>Fungi</taxon>
        <taxon>Dikarya</taxon>
        <taxon>Ascomycota</taxon>
        <taxon>Pezizomycotina</taxon>
        <taxon>Dothideomycetes</taxon>
        <taxon>Dothideomycetidae</taxon>
        <taxon>Mycosphaerellales</taxon>
        <taxon>Extremaceae</taxon>
        <taxon>Extremus</taxon>
    </lineage>
</organism>
<dbReference type="Proteomes" id="UP001271007">
    <property type="component" value="Unassembled WGS sequence"/>
</dbReference>
<proteinExistence type="predicted"/>
<sequence>MEVVSATASILGVVSVALQVIKALNNDIDDIKNVPSLIKNTKTDLDAIAPVLQKLKDASSSNGQQLRRFDIVMPAVQNCSRACDEFRNQLASWSKRSNDPNHGQTTRMFSVKVGLFGQKRIELFKTQVSSCKEILTLALMQTTTSIEPQTSDAWELHSNALAEIAETNKQQLAAIEQLQPDPEDEASRHTLLKDVRDKLQSDKTLEAKILQIAEPLPRKAPDSEILTKWRDSLRLTDPEQDRRNLVSTMGRRAEGTCEWILENDMFKIWLRGDPPFLWLRGETGRGKTMLSIFLSEFLPVHTASRHRDTGSRTR</sequence>
<evidence type="ECO:0000313" key="5">
    <source>
        <dbReference type="EMBL" id="KAK3048931.1"/>
    </source>
</evidence>
<keyword evidence="6" id="KW-1185">Reference proteome</keyword>
<evidence type="ECO:0000313" key="6">
    <source>
        <dbReference type="Proteomes" id="UP001271007"/>
    </source>
</evidence>
<comment type="caution">
    <text evidence="5">The sequence shown here is derived from an EMBL/GenBank/DDBJ whole genome shotgun (WGS) entry which is preliminary data.</text>
</comment>
<feature type="chain" id="PRO_5042598370" description="Fungal N-terminal domain-containing protein" evidence="2">
    <location>
        <begin position="24"/>
        <end position="314"/>
    </location>
</feature>
<dbReference type="Pfam" id="PF24883">
    <property type="entry name" value="NPHP3_N"/>
    <property type="match status" value="1"/>
</dbReference>
<dbReference type="Pfam" id="PF17111">
    <property type="entry name" value="PigL_N"/>
    <property type="match status" value="1"/>
</dbReference>
<name>A0AAJ0DEW2_9PEZI</name>
<evidence type="ECO:0000256" key="1">
    <source>
        <dbReference type="ARBA" id="ARBA00022737"/>
    </source>
</evidence>
<dbReference type="PANTHER" id="PTHR10039:SF16">
    <property type="entry name" value="GPI INOSITOL-DEACYLASE"/>
    <property type="match status" value="1"/>
</dbReference>
<feature type="signal peptide" evidence="2">
    <location>
        <begin position="1"/>
        <end position="23"/>
    </location>
</feature>
<dbReference type="InterPro" id="IPR056884">
    <property type="entry name" value="NPHP3-like_N"/>
</dbReference>
<evidence type="ECO:0000259" key="4">
    <source>
        <dbReference type="Pfam" id="PF24883"/>
    </source>
</evidence>
<keyword evidence="1" id="KW-0677">Repeat</keyword>
<keyword evidence="2" id="KW-0732">Signal</keyword>
<gene>
    <name evidence="5" type="ORF">LTR09_009826</name>
</gene>
<feature type="domain" description="Azaphilone pigments biosynthesis cluster protein L N-terminal" evidence="3">
    <location>
        <begin position="1"/>
        <end position="212"/>
    </location>
</feature>
<evidence type="ECO:0000259" key="3">
    <source>
        <dbReference type="Pfam" id="PF17111"/>
    </source>
</evidence>
<reference evidence="5" key="1">
    <citation type="submission" date="2023-04" db="EMBL/GenBank/DDBJ databases">
        <title>Black Yeasts Isolated from many extreme environments.</title>
        <authorList>
            <person name="Coleine C."/>
            <person name="Stajich J.E."/>
            <person name="Selbmann L."/>
        </authorList>
    </citation>
    <scope>NUCLEOTIDE SEQUENCE</scope>
    <source>
        <strain evidence="5">CCFEE 5312</strain>
    </source>
</reference>
<evidence type="ECO:0008006" key="7">
    <source>
        <dbReference type="Google" id="ProtNLM"/>
    </source>
</evidence>
<accession>A0AAJ0DEW2</accession>